<keyword evidence="5" id="KW-0804">Transcription</keyword>
<dbReference type="Pfam" id="PF03466">
    <property type="entry name" value="LysR_substrate"/>
    <property type="match status" value="1"/>
</dbReference>
<evidence type="ECO:0000256" key="3">
    <source>
        <dbReference type="ARBA" id="ARBA00023125"/>
    </source>
</evidence>
<comment type="similarity">
    <text evidence="1">Belongs to the LysR transcriptional regulatory family.</text>
</comment>
<evidence type="ECO:0000256" key="4">
    <source>
        <dbReference type="ARBA" id="ARBA00023159"/>
    </source>
</evidence>
<dbReference type="Gene3D" id="3.40.190.10">
    <property type="entry name" value="Periplasmic binding protein-like II"/>
    <property type="match status" value="2"/>
</dbReference>
<evidence type="ECO:0000259" key="6">
    <source>
        <dbReference type="PROSITE" id="PS50931"/>
    </source>
</evidence>
<dbReference type="Proteomes" id="UP001597106">
    <property type="component" value="Unassembled WGS sequence"/>
</dbReference>
<evidence type="ECO:0000256" key="1">
    <source>
        <dbReference type="ARBA" id="ARBA00009437"/>
    </source>
</evidence>
<dbReference type="RefSeq" id="WP_313983644.1">
    <property type="nucleotide sequence ID" value="NZ_JBHTJW010000003.1"/>
</dbReference>
<proteinExistence type="inferred from homology"/>
<keyword evidence="2" id="KW-0805">Transcription regulation</keyword>
<dbReference type="SUPFAM" id="SSF46785">
    <property type="entry name" value="Winged helix' DNA-binding domain"/>
    <property type="match status" value="1"/>
</dbReference>
<reference evidence="8" key="1">
    <citation type="journal article" date="2019" name="Int. J. Syst. Evol. Microbiol.">
        <title>The Global Catalogue of Microorganisms (GCM) 10K type strain sequencing project: providing services to taxonomists for standard genome sequencing and annotation.</title>
        <authorList>
            <consortium name="The Broad Institute Genomics Platform"/>
            <consortium name="The Broad Institute Genome Sequencing Center for Infectious Disease"/>
            <person name="Wu L."/>
            <person name="Ma J."/>
        </authorList>
    </citation>
    <scope>NUCLEOTIDE SEQUENCE [LARGE SCALE GENOMIC DNA]</scope>
    <source>
        <strain evidence="8">CCUG 59685</strain>
    </source>
</reference>
<dbReference type="InterPro" id="IPR000847">
    <property type="entry name" value="LysR_HTH_N"/>
</dbReference>
<dbReference type="EMBL" id="JBHTJW010000003">
    <property type="protein sequence ID" value="MFD0930634.1"/>
    <property type="molecule type" value="Genomic_DNA"/>
</dbReference>
<name>A0ABW3GKB4_9PROT</name>
<dbReference type="SUPFAM" id="SSF53850">
    <property type="entry name" value="Periplasmic binding protein-like II"/>
    <property type="match status" value="1"/>
</dbReference>
<dbReference type="InterPro" id="IPR036390">
    <property type="entry name" value="WH_DNA-bd_sf"/>
</dbReference>
<protein>
    <submittedName>
        <fullName evidence="7">LysR family transcriptional regulator</fullName>
    </submittedName>
</protein>
<evidence type="ECO:0000256" key="5">
    <source>
        <dbReference type="ARBA" id="ARBA00023163"/>
    </source>
</evidence>
<gene>
    <name evidence="7" type="ORF">ACFQ1T_12680</name>
</gene>
<comment type="caution">
    <text evidence="7">The sequence shown here is derived from an EMBL/GenBank/DDBJ whole genome shotgun (WGS) entry which is preliminary data.</text>
</comment>
<sequence>MNLRDLKYLLAVSEYKNFSKAAEHCATTQPTLSNQIRKLENYLEVEIFERGTHFVRVTPVGEKIIEAATQVIEHANQIVHIAREARQHASAKLTFGSFPSLGHALPLQYIFHLKQQFKPFKVQHVEEDVDVLIDLLVNQEIDFALLPLPVTHASLTGIKLLDDPLYVVVPSHHAYASCKSLQLSDLNQQALLFLVEDQSHYRQILEHFDANFARQHLDKDDDFKAVSFEALRMMVKHGLGLAVIPGTAINHEDHDVHYIPFALPAIGRSIGVYWHKHHANPTLLQAICTYLQTTMSAENTLF</sequence>
<dbReference type="CDD" id="cd05466">
    <property type="entry name" value="PBP2_LTTR_substrate"/>
    <property type="match status" value="1"/>
</dbReference>
<keyword evidence="8" id="KW-1185">Reference proteome</keyword>
<organism evidence="7 8">
    <name type="scientific">Methylophilus glucosoxydans</name>
    <dbReference type="NCBI Taxonomy" id="752553"/>
    <lineage>
        <taxon>Bacteria</taxon>
        <taxon>Pseudomonadati</taxon>
        <taxon>Pseudomonadota</taxon>
        <taxon>Betaproteobacteria</taxon>
        <taxon>Nitrosomonadales</taxon>
        <taxon>Methylophilaceae</taxon>
        <taxon>Methylophilus</taxon>
    </lineage>
</organism>
<keyword evidence="4" id="KW-0010">Activator</keyword>
<dbReference type="InterPro" id="IPR036388">
    <property type="entry name" value="WH-like_DNA-bd_sf"/>
</dbReference>
<dbReference type="InterPro" id="IPR005119">
    <property type="entry name" value="LysR_subst-bd"/>
</dbReference>
<dbReference type="Pfam" id="PF00126">
    <property type="entry name" value="HTH_1"/>
    <property type="match status" value="1"/>
</dbReference>
<accession>A0ABW3GKB4</accession>
<dbReference type="Gene3D" id="1.10.10.10">
    <property type="entry name" value="Winged helix-like DNA-binding domain superfamily/Winged helix DNA-binding domain"/>
    <property type="match status" value="1"/>
</dbReference>
<dbReference type="PANTHER" id="PTHR30346:SF26">
    <property type="entry name" value="HYDROGEN PEROXIDE-INDUCIBLE GENES ACTIVATOR"/>
    <property type="match status" value="1"/>
</dbReference>
<dbReference type="PANTHER" id="PTHR30346">
    <property type="entry name" value="TRANSCRIPTIONAL DUAL REGULATOR HCAR-RELATED"/>
    <property type="match status" value="1"/>
</dbReference>
<feature type="domain" description="HTH lysR-type" evidence="6">
    <location>
        <begin position="1"/>
        <end position="58"/>
    </location>
</feature>
<evidence type="ECO:0000313" key="7">
    <source>
        <dbReference type="EMBL" id="MFD0930634.1"/>
    </source>
</evidence>
<evidence type="ECO:0000313" key="8">
    <source>
        <dbReference type="Proteomes" id="UP001597106"/>
    </source>
</evidence>
<dbReference type="PRINTS" id="PR00039">
    <property type="entry name" value="HTHLYSR"/>
</dbReference>
<dbReference type="PROSITE" id="PS50931">
    <property type="entry name" value="HTH_LYSR"/>
    <property type="match status" value="1"/>
</dbReference>
<keyword evidence="3" id="KW-0238">DNA-binding</keyword>
<evidence type="ECO:0000256" key="2">
    <source>
        <dbReference type="ARBA" id="ARBA00023015"/>
    </source>
</evidence>